<evidence type="ECO:0000256" key="6">
    <source>
        <dbReference type="ARBA" id="ARBA00023136"/>
    </source>
</evidence>
<evidence type="ECO:0000313" key="10">
    <source>
        <dbReference type="EMBL" id="KNC76528.1"/>
    </source>
</evidence>
<sequence>MGFQVNENSGNYIRQWLHDHISEPGTDTVRQLQRVQSWPLTLMAEGMSLLSDEIGYIVLIPFALQYPQYFHLIALHVTNLMLMCFTVGNQLKDRLRLPRPRQVQDAVLLLQHKDEQDFGFPSTHTSAATLIGGFVLSPITCIITVIVMAYSRMYLGVHSLTDTVGGVLYSVPLLFWYMSIADQLEAYYISGSCIYDICTFLISVIIIYSHPDPNTMNGKSTRDWTIVCASLAFGMQLGSRYRSSPIDMSTAIDLSTIVTCYVLDMLVVGSIRLVLKPILKPLVPPVVAKYIVYGALGLYMAMAVC</sequence>
<feature type="transmembrane region" description="Helical" evidence="8">
    <location>
        <begin position="187"/>
        <end position="209"/>
    </location>
</feature>
<organism evidence="10 11">
    <name type="scientific">Sphaeroforma arctica JP610</name>
    <dbReference type="NCBI Taxonomy" id="667725"/>
    <lineage>
        <taxon>Eukaryota</taxon>
        <taxon>Ichthyosporea</taxon>
        <taxon>Ichthyophonida</taxon>
        <taxon>Sphaeroforma</taxon>
    </lineage>
</organism>
<dbReference type="InterPro" id="IPR036938">
    <property type="entry name" value="PAP2/HPO_sf"/>
</dbReference>
<evidence type="ECO:0000256" key="3">
    <source>
        <dbReference type="ARBA" id="ARBA00022801"/>
    </source>
</evidence>
<feature type="transmembrane region" description="Helical" evidence="8">
    <location>
        <begin position="130"/>
        <end position="151"/>
    </location>
</feature>
<dbReference type="Proteomes" id="UP000054560">
    <property type="component" value="Unassembled WGS sequence"/>
</dbReference>
<protein>
    <recommendedName>
        <fullName evidence="9">Phosphatidic acid phosphatase type 2/haloperoxidase domain-containing protein</fullName>
    </recommendedName>
</protein>
<gene>
    <name evidence="10" type="ORF">SARC_10973</name>
</gene>
<dbReference type="Pfam" id="PF01569">
    <property type="entry name" value="PAP2"/>
    <property type="match status" value="1"/>
</dbReference>
<dbReference type="EMBL" id="KQ243064">
    <property type="protein sequence ID" value="KNC76528.1"/>
    <property type="molecule type" value="Genomic_DNA"/>
</dbReference>
<dbReference type="STRING" id="667725.A0A0L0FKI0"/>
<dbReference type="InterPro" id="IPR000326">
    <property type="entry name" value="PAP2/HPO"/>
</dbReference>
<evidence type="ECO:0000256" key="1">
    <source>
        <dbReference type="ARBA" id="ARBA00004477"/>
    </source>
</evidence>
<comment type="similarity">
    <text evidence="7">Belongs to the type 2 lipid phosphate phosphatase family.</text>
</comment>
<reference evidence="10 11" key="1">
    <citation type="submission" date="2011-02" db="EMBL/GenBank/DDBJ databases">
        <title>The Genome Sequence of Sphaeroforma arctica JP610.</title>
        <authorList>
            <consortium name="The Broad Institute Genome Sequencing Platform"/>
            <person name="Russ C."/>
            <person name="Cuomo C."/>
            <person name="Young S.K."/>
            <person name="Zeng Q."/>
            <person name="Gargeya S."/>
            <person name="Alvarado L."/>
            <person name="Berlin A."/>
            <person name="Chapman S.B."/>
            <person name="Chen Z."/>
            <person name="Freedman E."/>
            <person name="Gellesch M."/>
            <person name="Goldberg J."/>
            <person name="Griggs A."/>
            <person name="Gujja S."/>
            <person name="Heilman E."/>
            <person name="Heiman D."/>
            <person name="Howarth C."/>
            <person name="Mehta T."/>
            <person name="Neiman D."/>
            <person name="Pearson M."/>
            <person name="Roberts A."/>
            <person name="Saif S."/>
            <person name="Shea T."/>
            <person name="Shenoy N."/>
            <person name="Sisk P."/>
            <person name="Stolte C."/>
            <person name="Sykes S."/>
            <person name="White J."/>
            <person name="Yandava C."/>
            <person name="Burger G."/>
            <person name="Gray M.W."/>
            <person name="Holland P.W.H."/>
            <person name="King N."/>
            <person name="Lang F.B.F."/>
            <person name="Roger A.J."/>
            <person name="Ruiz-Trillo I."/>
            <person name="Haas B."/>
            <person name="Nusbaum C."/>
            <person name="Birren B."/>
        </authorList>
    </citation>
    <scope>NUCLEOTIDE SEQUENCE [LARGE SCALE GENOMIC DNA]</scope>
    <source>
        <strain evidence="10 11">JP610</strain>
    </source>
</reference>
<keyword evidence="2 8" id="KW-0812">Transmembrane</keyword>
<dbReference type="PANTHER" id="PTHR14969:SF28">
    <property type="entry name" value="DIHYDROSPHINGOSINE 1-PHOSPHATE PHOSPHATASE LCB3-RELATED"/>
    <property type="match status" value="1"/>
</dbReference>
<feature type="transmembrane region" description="Helical" evidence="8">
    <location>
        <begin position="287"/>
        <end position="304"/>
    </location>
</feature>
<proteinExistence type="inferred from homology"/>
<feature type="transmembrane region" description="Helical" evidence="8">
    <location>
        <begin position="69"/>
        <end position="91"/>
    </location>
</feature>
<name>A0A0L0FKI0_9EUKA</name>
<evidence type="ECO:0000256" key="4">
    <source>
        <dbReference type="ARBA" id="ARBA00022824"/>
    </source>
</evidence>
<dbReference type="OrthoDB" id="301434at2759"/>
<dbReference type="Gene3D" id="1.20.144.10">
    <property type="entry name" value="Phosphatidic acid phosphatase type 2/haloperoxidase"/>
    <property type="match status" value="1"/>
</dbReference>
<keyword evidence="5 8" id="KW-1133">Transmembrane helix</keyword>
<keyword evidence="6 8" id="KW-0472">Membrane</keyword>
<dbReference type="GO" id="GO:0042392">
    <property type="term" value="F:sphingosine-1-phosphate phosphatase activity"/>
    <property type="evidence" value="ECO:0007669"/>
    <property type="project" value="TreeGrafter"/>
</dbReference>
<evidence type="ECO:0000256" key="2">
    <source>
        <dbReference type="ARBA" id="ARBA00022692"/>
    </source>
</evidence>
<dbReference type="GO" id="GO:0005789">
    <property type="term" value="C:endoplasmic reticulum membrane"/>
    <property type="evidence" value="ECO:0007669"/>
    <property type="project" value="UniProtKB-SubCell"/>
</dbReference>
<keyword evidence="3" id="KW-0378">Hydrolase</keyword>
<feature type="domain" description="Phosphatidic acid phosphatase type 2/haloperoxidase" evidence="9">
    <location>
        <begin position="73"/>
        <end position="179"/>
    </location>
</feature>
<evidence type="ECO:0000256" key="8">
    <source>
        <dbReference type="SAM" id="Phobius"/>
    </source>
</evidence>
<dbReference type="AlphaFoldDB" id="A0A0L0FKI0"/>
<evidence type="ECO:0000256" key="5">
    <source>
        <dbReference type="ARBA" id="ARBA00022989"/>
    </source>
</evidence>
<accession>A0A0L0FKI0</accession>
<evidence type="ECO:0000256" key="7">
    <source>
        <dbReference type="ARBA" id="ARBA00038324"/>
    </source>
</evidence>
<evidence type="ECO:0000313" key="11">
    <source>
        <dbReference type="Proteomes" id="UP000054560"/>
    </source>
</evidence>
<comment type="subcellular location">
    <subcellularLocation>
        <location evidence="1">Endoplasmic reticulum membrane</location>
        <topology evidence="1">Multi-pass membrane protein</topology>
    </subcellularLocation>
</comment>
<dbReference type="eggNOG" id="KOG2822">
    <property type="taxonomic scope" value="Eukaryota"/>
</dbReference>
<feature type="transmembrane region" description="Helical" evidence="8">
    <location>
        <begin position="163"/>
        <end position="180"/>
    </location>
</feature>
<dbReference type="SUPFAM" id="SSF48317">
    <property type="entry name" value="Acid phosphatase/Vanadium-dependent haloperoxidase"/>
    <property type="match status" value="1"/>
</dbReference>
<dbReference type="SMART" id="SM00014">
    <property type="entry name" value="acidPPc"/>
    <property type="match status" value="1"/>
</dbReference>
<dbReference type="GeneID" id="25911477"/>
<keyword evidence="11" id="KW-1185">Reference proteome</keyword>
<evidence type="ECO:0000259" key="9">
    <source>
        <dbReference type="SMART" id="SM00014"/>
    </source>
</evidence>
<dbReference type="PANTHER" id="PTHR14969">
    <property type="entry name" value="SPHINGOSINE-1-PHOSPHATE PHOSPHOHYDROLASE"/>
    <property type="match status" value="1"/>
</dbReference>
<dbReference type="RefSeq" id="XP_014150430.1">
    <property type="nucleotide sequence ID" value="XM_014294955.1"/>
</dbReference>
<feature type="transmembrane region" description="Helical" evidence="8">
    <location>
        <begin position="251"/>
        <end position="275"/>
    </location>
</feature>
<keyword evidence="4" id="KW-0256">Endoplasmic reticulum</keyword>